<gene>
    <name evidence="1" type="ORF">D5R81_07635</name>
</gene>
<dbReference type="Pfam" id="PF06892">
    <property type="entry name" value="Phage_CP76"/>
    <property type="match status" value="1"/>
</dbReference>
<evidence type="ECO:0000313" key="2">
    <source>
        <dbReference type="Proteomes" id="UP000273022"/>
    </source>
</evidence>
<accession>A0A3A6UJH6</accession>
<dbReference type="Proteomes" id="UP000273022">
    <property type="component" value="Unassembled WGS sequence"/>
</dbReference>
<dbReference type="GO" id="GO:0003677">
    <property type="term" value="F:DNA binding"/>
    <property type="evidence" value="ECO:0007669"/>
    <property type="project" value="InterPro"/>
</dbReference>
<dbReference type="InterPro" id="IPR009679">
    <property type="entry name" value="Phage_186_CII-like"/>
</dbReference>
<evidence type="ECO:0000313" key="1">
    <source>
        <dbReference type="EMBL" id="RJY17650.1"/>
    </source>
</evidence>
<name>A0A3A6UJH6_9GAMM</name>
<organism evidence="1 2">
    <name type="scientific">Parashewanella spongiae</name>
    <dbReference type="NCBI Taxonomy" id="342950"/>
    <lineage>
        <taxon>Bacteria</taxon>
        <taxon>Pseudomonadati</taxon>
        <taxon>Pseudomonadota</taxon>
        <taxon>Gammaproteobacteria</taxon>
        <taxon>Alteromonadales</taxon>
        <taxon>Shewanellaceae</taxon>
        <taxon>Parashewanella</taxon>
    </lineage>
</organism>
<dbReference type="EMBL" id="QYYH01000037">
    <property type="protein sequence ID" value="RJY17650.1"/>
    <property type="molecule type" value="Genomic_DNA"/>
</dbReference>
<proteinExistence type="predicted"/>
<comment type="caution">
    <text evidence="1">The sequence shown here is derived from an EMBL/GenBank/DDBJ whole genome shotgun (WGS) entry which is preliminary data.</text>
</comment>
<keyword evidence="2" id="KW-1185">Reference proteome</keyword>
<sequence length="174" mass="19855">MNMFASDKYIQCHVDSAYREFAAEENIKEVALAAGFQNPQILRNKLSLKHTHRLTVYELVKIVKASGNRCIIDGILLEVDCQPSQPYQDWQQAESQSFEDCLSQTYVELGTLSAIFSQVKQARGLTIDKRHQMIKRLNVLINEFRQLIQRVEDKCPISPLVEMGSTHSRLKAAS</sequence>
<dbReference type="OrthoDB" id="6418490at2"/>
<protein>
    <submittedName>
        <fullName evidence="1">Uncharacterized protein</fullName>
    </submittedName>
</protein>
<dbReference type="AlphaFoldDB" id="A0A3A6UJH6"/>
<reference evidence="1 2" key="1">
    <citation type="submission" date="2018-09" db="EMBL/GenBank/DDBJ databases">
        <title>Phylogeny of the Shewanellaceae, and recommendation for two new genera, Pseudoshewanella and Parashewanella.</title>
        <authorList>
            <person name="Wang G."/>
        </authorList>
    </citation>
    <scope>NUCLEOTIDE SEQUENCE [LARGE SCALE GENOMIC DNA]</scope>
    <source>
        <strain evidence="1 2">KCTC 22492</strain>
    </source>
</reference>